<evidence type="ECO:0000313" key="2">
    <source>
        <dbReference type="Proteomes" id="UP000781932"/>
    </source>
</evidence>
<dbReference type="RefSeq" id="XP_038742379.1">
    <property type="nucleotide sequence ID" value="XM_038892143.1"/>
</dbReference>
<accession>A0A9P6HWS4</accession>
<dbReference type="AlphaFoldDB" id="A0A9P6HWS4"/>
<dbReference type="OrthoDB" id="4757095at2759"/>
<dbReference type="Proteomes" id="UP000781932">
    <property type="component" value="Unassembled WGS sequence"/>
</dbReference>
<reference evidence="1" key="2">
    <citation type="submission" date="2020-11" db="EMBL/GenBank/DDBJ databases">
        <title>Whole genome sequencing of Colletotrichum sp.</title>
        <authorList>
            <person name="Li H."/>
        </authorList>
    </citation>
    <scope>NUCLEOTIDE SEQUENCE</scope>
    <source>
        <strain evidence="1">CkLH20</strain>
    </source>
</reference>
<gene>
    <name evidence="1" type="ORF">CkaCkLH20_09428</name>
</gene>
<evidence type="ECO:0000313" key="1">
    <source>
        <dbReference type="EMBL" id="KAF9872918.1"/>
    </source>
</evidence>
<organism evidence="1 2">
    <name type="scientific">Colletotrichum karsti</name>
    <dbReference type="NCBI Taxonomy" id="1095194"/>
    <lineage>
        <taxon>Eukaryota</taxon>
        <taxon>Fungi</taxon>
        <taxon>Dikarya</taxon>
        <taxon>Ascomycota</taxon>
        <taxon>Pezizomycotina</taxon>
        <taxon>Sordariomycetes</taxon>
        <taxon>Hypocreomycetidae</taxon>
        <taxon>Glomerellales</taxon>
        <taxon>Glomerellaceae</taxon>
        <taxon>Colletotrichum</taxon>
        <taxon>Colletotrichum boninense species complex</taxon>
    </lineage>
</organism>
<keyword evidence="2" id="KW-1185">Reference proteome</keyword>
<proteinExistence type="predicted"/>
<dbReference type="GeneID" id="62165217"/>
<protein>
    <submittedName>
        <fullName evidence="1">Uncharacterized protein</fullName>
    </submittedName>
</protein>
<reference evidence="1" key="1">
    <citation type="submission" date="2020-03" db="EMBL/GenBank/DDBJ databases">
        <authorList>
            <person name="He L."/>
        </authorList>
    </citation>
    <scope>NUCLEOTIDE SEQUENCE</scope>
    <source>
        <strain evidence="1">CkLH20</strain>
    </source>
</reference>
<name>A0A9P6HWS4_9PEZI</name>
<comment type="caution">
    <text evidence="1">The sequence shown here is derived from an EMBL/GenBank/DDBJ whole genome shotgun (WGS) entry which is preliminary data.</text>
</comment>
<sequence>MPHDPQLHSAFVESLPREVRDAVYLHPWRSRGLPPAHRSPWMNHWRCGERGFEKHGIEAIRGSSTSINVCWKMKKGKNAPDGPPSSVYLPMLLSCKLISKERLQSIRVDDVHLHRSADNLNVLRPLRPPPGHEDNDQTCPGFRAATTSTTSTGCVWIGFGACGGSTSGSRACGIDAESSFRGIRKSSSAGELKDVLAAFKTIGSVRLSTPLNQSIRPQKGYVDVGAESGVRVYKRGRAGDRFHPFLTLIDPECVFDRLIYTSRAESVYLFVLPLVCAHHVHHREVRLAHHDGTRDVMKDV</sequence>
<dbReference type="EMBL" id="JAATWM020000034">
    <property type="protein sequence ID" value="KAF9872918.1"/>
    <property type="molecule type" value="Genomic_DNA"/>
</dbReference>